<feature type="transmembrane region" description="Helical" evidence="2">
    <location>
        <begin position="223"/>
        <end position="246"/>
    </location>
</feature>
<accession>A0AAN9B9P8</accession>
<feature type="transmembrane region" description="Helical" evidence="2">
    <location>
        <begin position="445"/>
        <end position="467"/>
    </location>
</feature>
<feature type="transmembrane region" description="Helical" evidence="2">
    <location>
        <begin position="515"/>
        <end position="533"/>
    </location>
</feature>
<keyword evidence="2" id="KW-0812">Transmembrane</keyword>
<keyword evidence="3" id="KW-0732">Signal</keyword>
<keyword evidence="2" id="KW-0472">Membrane</keyword>
<feature type="transmembrane region" description="Helical" evidence="2">
    <location>
        <begin position="633"/>
        <end position="659"/>
    </location>
</feature>
<dbReference type="Proteomes" id="UP001374579">
    <property type="component" value="Unassembled WGS sequence"/>
</dbReference>
<feature type="transmembrane region" description="Helical" evidence="2">
    <location>
        <begin position="600"/>
        <end position="621"/>
    </location>
</feature>
<keyword evidence="5" id="KW-1185">Reference proteome</keyword>
<feature type="chain" id="PRO_5042973701" evidence="3">
    <location>
        <begin position="25"/>
        <end position="1004"/>
    </location>
</feature>
<feature type="compositionally biased region" description="Gly residues" evidence="1">
    <location>
        <begin position="971"/>
        <end position="983"/>
    </location>
</feature>
<feature type="region of interest" description="Disordered" evidence="1">
    <location>
        <begin position="884"/>
        <end position="920"/>
    </location>
</feature>
<evidence type="ECO:0000256" key="1">
    <source>
        <dbReference type="SAM" id="MobiDB-lite"/>
    </source>
</evidence>
<feature type="transmembrane region" description="Helical" evidence="2">
    <location>
        <begin position="386"/>
        <end position="410"/>
    </location>
</feature>
<evidence type="ECO:0000256" key="2">
    <source>
        <dbReference type="SAM" id="Phobius"/>
    </source>
</evidence>
<keyword evidence="2" id="KW-1133">Transmembrane helix</keyword>
<evidence type="ECO:0000256" key="3">
    <source>
        <dbReference type="SAM" id="SignalP"/>
    </source>
</evidence>
<proteinExistence type="predicted"/>
<feature type="region of interest" description="Disordered" evidence="1">
    <location>
        <begin position="938"/>
        <end position="1004"/>
    </location>
</feature>
<organism evidence="4 5">
    <name type="scientific">Littorina saxatilis</name>
    <dbReference type="NCBI Taxonomy" id="31220"/>
    <lineage>
        <taxon>Eukaryota</taxon>
        <taxon>Metazoa</taxon>
        <taxon>Spiralia</taxon>
        <taxon>Lophotrochozoa</taxon>
        <taxon>Mollusca</taxon>
        <taxon>Gastropoda</taxon>
        <taxon>Caenogastropoda</taxon>
        <taxon>Littorinimorpha</taxon>
        <taxon>Littorinoidea</taxon>
        <taxon>Littorinidae</taxon>
        <taxon>Littorina</taxon>
    </lineage>
</organism>
<dbReference type="AlphaFoldDB" id="A0AAN9B9P8"/>
<feature type="signal peptide" evidence="3">
    <location>
        <begin position="1"/>
        <end position="24"/>
    </location>
</feature>
<feature type="compositionally biased region" description="Low complexity" evidence="1">
    <location>
        <begin position="894"/>
        <end position="906"/>
    </location>
</feature>
<comment type="caution">
    <text evidence="4">The sequence shown here is derived from an EMBL/GenBank/DDBJ whole genome shotgun (WGS) entry which is preliminary data.</text>
</comment>
<sequence length="1004" mass="112834">MGDKLKSGSFVCLVLFLFWHTASSQPRNTGAISSGDCILSPTTHVRDELHTALQSGANLVYINLDLQDDGEVFYRLEKDLGIFEPWSWKRSTSRRGRSLLMLSDNYDMLSLSLLTIRVLYLDVTLTSSPSGCLGNMTSQEIYETLRTLLLNDFKVDATGDDPEGSGSFSRDEHVCYREIRRREDDKAEFVYVCCHNELERLILPGPGSPEKKAVCTDVVRDPWISLLLAAIILFKVLVVLFSPSLVPETLYRLKYGTLKYVYHLPKDQTVTLRMVKTTTPWIYENDDRVVKLSKVPGMPRLRETVDTWQLDRVHDVTVKNAQLAVRSRKLLGENVVPVGIVQVIYNNLFLCRIRHLSALAGCCNTNILGTLNPGISLPTWFKCARLFARVCLLVLLVMPWVIRLILYYQFERPVAATKERAAEAADMGVPFTGNVILYLSPVHGLFVVCYVILCIDSLAYGVLSQAVKAKMKLVLRRCLRDMKERSKLTVCSWVTSILVLPCTFCGLLGLLLSPLFLLLLLPLLVPVLGFYLFPAINLSIRLLMHVFIFACPSSIARAIFNLWNKLFARLYSRVNKHVRFETLTAEESFEKKNSFSKWELPFQVLVVLVCLVSFWSVTFLMMELLSFGVEMAVYTFIGLIVTADVTSQYLTVIIFVVIYGNRCFSAVRQKYLSYHQVLHREILTMMRKEIDNVARTEEIDQENTALRVQGDMAPPTDRPPVNLTVREGQPRWSTSSILLFLDSQDTPFTTERFFEETVNLNYCGCPGLLYVNFLRALWSFVKILIFLLFVFVVVMAFGNAYRVSSTNQLLATVAGSIVPFVFLRILFKSNQGVSVDTQSIQFRTQFHSVINAYEQNWPVFDIEPEDTKPKRTAKLDEETKVLKTLTPHDIPPLSSSTPYSSLGASSRPTSSVGSDNAESDDWDDIPIDIIFDVSGKGGAGRGGAHALSALDEKEAGSQTMLNRSRDKNEMGGSGGADGGGTLGRSGRYKPSEPSLPENDELLPV</sequence>
<evidence type="ECO:0000313" key="4">
    <source>
        <dbReference type="EMBL" id="KAK7101981.1"/>
    </source>
</evidence>
<dbReference type="EMBL" id="JBAMIC010000010">
    <property type="protein sequence ID" value="KAK7101981.1"/>
    <property type="molecule type" value="Genomic_DNA"/>
</dbReference>
<reference evidence="4 5" key="1">
    <citation type="submission" date="2024-02" db="EMBL/GenBank/DDBJ databases">
        <title>Chromosome-scale genome assembly of the rough periwinkle Littorina saxatilis.</title>
        <authorList>
            <person name="De Jode A."/>
            <person name="Faria R."/>
            <person name="Formenti G."/>
            <person name="Sims Y."/>
            <person name="Smith T.P."/>
            <person name="Tracey A."/>
            <person name="Wood J.M.D."/>
            <person name="Zagrodzka Z.B."/>
            <person name="Johannesson K."/>
            <person name="Butlin R.K."/>
            <person name="Leder E.H."/>
        </authorList>
    </citation>
    <scope>NUCLEOTIDE SEQUENCE [LARGE SCALE GENOMIC DNA]</scope>
    <source>
        <strain evidence="4">Snail1</strain>
        <tissue evidence="4">Muscle</tissue>
    </source>
</reference>
<evidence type="ECO:0000313" key="5">
    <source>
        <dbReference type="Proteomes" id="UP001374579"/>
    </source>
</evidence>
<feature type="transmembrane region" description="Helical" evidence="2">
    <location>
        <begin position="809"/>
        <end position="827"/>
    </location>
</feature>
<name>A0AAN9B9P8_9CAEN</name>
<gene>
    <name evidence="4" type="ORF">V1264_020277</name>
</gene>
<feature type="compositionally biased region" description="Polar residues" evidence="1">
    <location>
        <begin position="907"/>
        <end position="916"/>
    </location>
</feature>
<feature type="transmembrane region" description="Helical" evidence="2">
    <location>
        <begin position="776"/>
        <end position="797"/>
    </location>
</feature>
<feature type="transmembrane region" description="Helical" evidence="2">
    <location>
        <begin position="488"/>
        <end position="509"/>
    </location>
</feature>
<protein>
    <submittedName>
        <fullName evidence="4">Uncharacterized protein</fullName>
    </submittedName>
</protein>